<dbReference type="Gene3D" id="3.40.50.2300">
    <property type="match status" value="2"/>
</dbReference>
<gene>
    <name evidence="3" type="ORF">UFOPK3423_01080</name>
</gene>
<keyword evidence="1" id="KW-0732">Signal</keyword>
<reference evidence="3" key="1">
    <citation type="submission" date="2020-05" db="EMBL/GenBank/DDBJ databases">
        <authorList>
            <person name="Chiriac C."/>
            <person name="Salcher M."/>
            <person name="Ghai R."/>
            <person name="Kavagutti S V."/>
        </authorList>
    </citation>
    <scope>NUCLEOTIDE SEQUENCE</scope>
</reference>
<dbReference type="PANTHER" id="PTHR47151">
    <property type="entry name" value="LEU/ILE/VAL-BINDING ABC TRANSPORTER SUBUNIT"/>
    <property type="match status" value="1"/>
</dbReference>
<feature type="domain" description="Leucine-binding protein" evidence="2">
    <location>
        <begin position="68"/>
        <end position="398"/>
    </location>
</feature>
<dbReference type="AlphaFoldDB" id="A0A6J7E2Z1"/>
<protein>
    <submittedName>
        <fullName evidence="3">Unannotated protein</fullName>
    </submittedName>
</protein>
<dbReference type="Pfam" id="PF13458">
    <property type="entry name" value="Peripla_BP_6"/>
    <property type="match status" value="1"/>
</dbReference>
<sequence>MVRCCISRALGLVVVAVLCAGLAACGSAGQAQEVAAAAGAAEADHAGNAETAGAPASGEAGTSCTGVIGVIAPFGGTTARDSIQMNWARVSLDHFNSVHGTSFTIDPANVDTDIAAGRREARRLGEDEDVVGIVGPASSRVVEAVGSILDDAALSYVSPSATRVSLTDGHLKGFYRVVPNDDKQAPAISAFISERLRPRKVLVADQDDPYSAPLAAGIIKDLRKRGVPIQYVRLPAGQQSVKDIAGQVDPEVEVVVLPLIDVALANRFIAAVQATGMRPAVVGADSLFVPAFDQAGAYVSSFGPDATTSAAGREAVRLYQAIFGEFEAFGGPAYAAMEVVATAALETCKGGRANREGVSEGLPKVVLEESPLGTPISFDAQHEVREGSYRIFRVTSGGYQQVG</sequence>
<evidence type="ECO:0000259" key="2">
    <source>
        <dbReference type="Pfam" id="PF13458"/>
    </source>
</evidence>
<organism evidence="3">
    <name type="scientific">freshwater metagenome</name>
    <dbReference type="NCBI Taxonomy" id="449393"/>
    <lineage>
        <taxon>unclassified sequences</taxon>
        <taxon>metagenomes</taxon>
        <taxon>ecological metagenomes</taxon>
    </lineage>
</organism>
<evidence type="ECO:0000256" key="1">
    <source>
        <dbReference type="ARBA" id="ARBA00022729"/>
    </source>
</evidence>
<dbReference type="InterPro" id="IPR028082">
    <property type="entry name" value="Peripla_BP_I"/>
</dbReference>
<name>A0A6J7E2Z1_9ZZZZ</name>
<proteinExistence type="predicted"/>
<accession>A0A6J7E2Z1</accession>
<dbReference type="PANTHER" id="PTHR47151:SF2">
    <property type="entry name" value="AMINO ACID BINDING PROTEIN"/>
    <property type="match status" value="1"/>
</dbReference>
<dbReference type="PROSITE" id="PS51257">
    <property type="entry name" value="PROKAR_LIPOPROTEIN"/>
    <property type="match status" value="1"/>
</dbReference>
<evidence type="ECO:0000313" key="3">
    <source>
        <dbReference type="EMBL" id="CAB4877472.1"/>
    </source>
</evidence>
<dbReference type="SUPFAM" id="SSF53822">
    <property type="entry name" value="Periplasmic binding protein-like I"/>
    <property type="match status" value="1"/>
</dbReference>
<dbReference type="InterPro" id="IPR028081">
    <property type="entry name" value="Leu-bd"/>
</dbReference>
<dbReference type="EMBL" id="CAFBLQ010000118">
    <property type="protein sequence ID" value="CAB4877472.1"/>
    <property type="molecule type" value="Genomic_DNA"/>
</dbReference>